<dbReference type="Pfam" id="PF13812">
    <property type="entry name" value="PPR_3"/>
    <property type="match status" value="1"/>
</dbReference>
<evidence type="ECO:0000313" key="5">
    <source>
        <dbReference type="EMBL" id="KCW51323.1"/>
    </source>
</evidence>
<dbReference type="NCBIfam" id="TIGR00756">
    <property type="entry name" value="PPR"/>
    <property type="match status" value="12"/>
</dbReference>
<feature type="repeat" description="PPR" evidence="3">
    <location>
        <begin position="406"/>
        <end position="440"/>
    </location>
</feature>
<sequence length="852" mass="96142">MKARSFSSLPSDTAPIVRRLLAVFTGRPFAPGDPELADLAPSLSTKVVESALRELKSWKIALRFFTWASNQDGFVHNCYTYNAMACMLSRARQNAAMRALAAQAVDSRCKMTPGALGYFIRCLGSVGMVEEANVMFDKVKQSGLCVPNSYSYNCLLEAIAKSDAIGLAEMRLKEMRDLGWDLDKYTLTSVLQIYCNMRKFDMALKVFDEMCDRGWVDPHVCSVLLLSFSKWGDVDKAFELVESMEGRNLRLNEKTFCVLIHGFVRASRLDRALQLFDKLRKSGIPPDIALYDVLIEGLCKNKELEDAFKLYMDMNEHGIMPDVSLLSKLTSYFSEEGELTQLLKEIPKDVDTAAKNLVCNAVLSFYVNNGAVDKAYHLLRGMMGHLPLDDLNVSQLLKTGERFYPDTTSFTIVINGLLKKGETDTALSLFHEMVRIGCKQTVLLYNNLISSLCDSNRLDEANELMQEMKNSRFEPTEFTRNCIYGCLCRREDVLGALNCVKEMRLHGQEPWIKHSTQLMKQLCDSGRVLEACEFLNNMVIEGFLPDIVAYSAALNGLIKIQEVDQAVELFRGLCARGCQPDVVAYNILINGLCKAGRVSEAHDMLNEMVRNGLVPSVVTYNLLIDGWCKTNTVDQAMLCLSRMYEVETKPNVISYTSLIDGLCNARKPDDALMLWNDMLSKGCAPNRITYMALIQGLCKCGRLNEVLVYLRQMQEKDMKPDTFVYASLLRALLSDQNLSAALETLKDLVKEGKFPCSQDRNYPILKNAIIQILQFFSCCKFSDSASSFTFLIFGMRRNLHGFRGQKMPSRYKKSDSKNLYLRNLSPEEQELCTHFLSASWILSKGYYLCLGN</sequence>
<feature type="repeat" description="PPR" evidence="3">
    <location>
        <begin position="686"/>
        <end position="720"/>
    </location>
</feature>
<feature type="repeat" description="PPR" evidence="3">
    <location>
        <begin position="287"/>
        <end position="321"/>
    </location>
</feature>
<organism evidence="5">
    <name type="scientific">Eucalyptus grandis</name>
    <name type="common">Flooded gum</name>
    <dbReference type="NCBI Taxonomy" id="71139"/>
    <lineage>
        <taxon>Eukaryota</taxon>
        <taxon>Viridiplantae</taxon>
        <taxon>Streptophyta</taxon>
        <taxon>Embryophyta</taxon>
        <taxon>Tracheophyta</taxon>
        <taxon>Spermatophyta</taxon>
        <taxon>Magnoliopsida</taxon>
        <taxon>eudicotyledons</taxon>
        <taxon>Gunneridae</taxon>
        <taxon>Pentapetalae</taxon>
        <taxon>rosids</taxon>
        <taxon>malvids</taxon>
        <taxon>Myrtales</taxon>
        <taxon>Myrtaceae</taxon>
        <taxon>Myrtoideae</taxon>
        <taxon>Eucalypteae</taxon>
        <taxon>Eucalyptus</taxon>
    </lineage>
</organism>
<dbReference type="InterPro" id="IPR011990">
    <property type="entry name" value="TPR-like_helical_dom_sf"/>
</dbReference>
<dbReference type="Gene3D" id="1.25.40.10">
    <property type="entry name" value="Tetratricopeptide repeat domain"/>
    <property type="match status" value="5"/>
</dbReference>
<gene>
    <name evidence="5" type="ORF">EUGRSUZ_J00877</name>
</gene>
<feature type="repeat" description="PPR" evidence="3">
    <location>
        <begin position="183"/>
        <end position="217"/>
    </location>
</feature>
<dbReference type="PANTHER" id="PTHR47447">
    <property type="entry name" value="OS03G0856100 PROTEIN"/>
    <property type="match status" value="1"/>
</dbReference>
<dbReference type="InterPro" id="IPR033443">
    <property type="entry name" value="PROP1-like_PPR_dom"/>
</dbReference>
<dbReference type="InParanoid" id="A0A059ABW1"/>
<evidence type="ECO:0000256" key="2">
    <source>
        <dbReference type="ARBA" id="ARBA00022737"/>
    </source>
</evidence>
<dbReference type="Pfam" id="PF17177">
    <property type="entry name" value="PPR_long"/>
    <property type="match status" value="1"/>
</dbReference>
<dbReference type="OMA" id="LCVPNSY"/>
<dbReference type="PANTHER" id="PTHR47447:SF22">
    <property type="entry name" value="TETRATRICOPEPTIDE-LIKE HELICAL DOMAIN SUPERFAMILY"/>
    <property type="match status" value="1"/>
</dbReference>
<dbReference type="Pfam" id="PF01535">
    <property type="entry name" value="PPR"/>
    <property type="match status" value="2"/>
</dbReference>
<dbReference type="Gramene" id="KCW51323">
    <property type="protein sequence ID" value="KCW51323"/>
    <property type="gene ID" value="EUGRSUZ_J00877"/>
</dbReference>
<feature type="repeat" description="PPR" evidence="3">
    <location>
        <begin position="441"/>
        <end position="475"/>
    </location>
</feature>
<feature type="repeat" description="PPR" evidence="3">
    <location>
        <begin position="651"/>
        <end position="685"/>
    </location>
</feature>
<reference evidence="5" key="1">
    <citation type="submission" date="2013-07" db="EMBL/GenBank/DDBJ databases">
        <title>The genome of Eucalyptus grandis.</title>
        <authorList>
            <person name="Schmutz J."/>
            <person name="Hayes R."/>
            <person name="Myburg A."/>
            <person name="Tuskan G."/>
            <person name="Grattapaglia D."/>
            <person name="Rokhsar D.S."/>
        </authorList>
    </citation>
    <scope>NUCLEOTIDE SEQUENCE</scope>
    <source>
        <tissue evidence="5">Leaf extractions</tissue>
    </source>
</reference>
<dbReference type="PROSITE" id="PS51375">
    <property type="entry name" value="PPR"/>
    <property type="match status" value="11"/>
</dbReference>
<evidence type="ECO:0000256" key="1">
    <source>
        <dbReference type="ARBA" id="ARBA00007626"/>
    </source>
</evidence>
<dbReference type="AlphaFoldDB" id="A0A059ABW1"/>
<dbReference type="InterPro" id="IPR002885">
    <property type="entry name" value="PPR_rpt"/>
</dbReference>
<feature type="repeat" description="PPR" evidence="3">
    <location>
        <begin position="616"/>
        <end position="650"/>
    </location>
</feature>
<feature type="domain" description="PROP1-like PPR" evidence="4">
    <location>
        <begin position="132"/>
        <end position="281"/>
    </location>
</feature>
<feature type="repeat" description="PPR" evidence="3">
    <location>
        <begin position="581"/>
        <end position="615"/>
    </location>
</feature>
<dbReference type="EMBL" id="KK198762">
    <property type="protein sequence ID" value="KCW51323.1"/>
    <property type="molecule type" value="Genomic_DNA"/>
</dbReference>
<feature type="repeat" description="PPR" evidence="3">
    <location>
        <begin position="546"/>
        <end position="580"/>
    </location>
</feature>
<feature type="repeat" description="PPR" evidence="3">
    <location>
        <begin position="721"/>
        <end position="755"/>
    </location>
</feature>
<protein>
    <recommendedName>
        <fullName evidence="4">PROP1-like PPR domain-containing protein</fullName>
    </recommendedName>
</protein>
<feature type="repeat" description="PPR" evidence="3">
    <location>
        <begin position="252"/>
        <end position="286"/>
    </location>
</feature>
<proteinExistence type="inferred from homology"/>
<dbReference type="Pfam" id="PF13041">
    <property type="entry name" value="PPR_2"/>
    <property type="match status" value="4"/>
</dbReference>
<dbReference type="FunCoup" id="A0A059ABW1">
    <property type="interactions" value="557"/>
</dbReference>
<comment type="similarity">
    <text evidence="1">Belongs to the PPR family. P subfamily.</text>
</comment>
<evidence type="ECO:0000259" key="4">
    <source>
        <dbReference type="Pfam" id="PF17177"/>
    </source>
</evidence>
<accession>A0A059ABW1</accession>
<evidence type="ECO:0000256" key="3">
    <source>
        <dbReference type="PROSITE-ProRule" id="PRU00708"/>
    </source>
</evidence>
<dbReference type="eggNOG" id="KOG4197">
    <property type="taxonomic scope" value="Eukaryota"/>
</dbReference>
<name>A0A059ABW1_EUCGR</name>
<keyword evidence="2" id="KW-0677">Repeat</keyword>